<gene>
    <name evidence="5" type="ORF">LAME_0D07184G</name>
</gene>
<accession>A0A1G4J9K2</accession>
<comment type="subcellular location">
    <subcellularLocation>
        <location evidence="1">Nucleus</location>
    </subcellularLocation>
</comment>
<name>A0A1G4J9K2_9SACH</name>
<proteinExistence type="inferred from homology"/>
<evidence type="ECO:0000259" key="4">
    <source>
        <dbReference type="SMART" id="SM00449"/>
    </source>
</evidence>
<protein>
    <submittedName>
        <fullName evidence="5">LAME_0D07184g1_1</fullName>
    </submittedName>
</protein>
<evidence type="ECO:0000256" key="2">
    <source>
        <dbReference type="ARBA" id="ARBA00023242"/>
    </source>
</evidence>
<evidence type="ECO:0000313" key="6">
    <source>
        <dbReference type="Proteomes" id="UP000191144"/>
    </source>
</evidence>
<sequence>MKFITIPYQPDTDLVSLGECVSQPRPHLPTFSRTDDDDLLKPEDIPLNRRNFIYTPCSPNPLFSTLKYATSEYPFDVAGFNYMDRADDMGVLGHSNNAVKVPKPLGWRTARCDACIKEGTVYWEVEVLSDGDLDLSSDGALKSMKDKVSSMPHIRLGISRREASLECPVGFDLYGYGIRNFSLESIHDGKMTQALPAGQIRAGDRLGFVLRLPSTEIQISQAKSFSAVKIAALSSSSENSTDGPVKKRAKKLSREFQKELLRDQDFSNVIRDQIAIRYKNQLFFEATDYVKTTKPEYHTSDKRERQDFYSLENSHLKIYLNGKELGVAFEQLKPFLPPFSELKYNEKLYFNYWRNEAGGSAETDDLKTGPESRRPRNILRNKYVNNSRLGYYPTVSCFNGGSAKLLTAASDFKYWKSVRSTEPEIKTINEVHQEQIADDIVWDIVDEVEAEMLSDT</sequence>
<dbReference type="CDD" id="cd12872">
    <property type="entry name" value="SPRY_Ash2"/>
    <property type="match status" value="1"/>
</dbReference>
<keyword evidence="2" id="KW-0539">Nucleus</keyword>
<dbReference type="InterPro" id="IPR037353">
    <property type="entry name" value="ASH2"/>
</dbReference>
<feature type="domain" description="SPRY" evidence="4">
    <location>
        <begin position="118"/>
        <end position="356"/>
    </location>
</feature>
<dbReference type="Gene3D" id="2.60.120.920">
    <property type="match status" value="1"/>
</dbReference>
<organism evidence="5 6">
    <name type="scientific">Lachancea meyersii CBS 8951</name>
    <dbReference type="NCBI Taxonomy" id="1266667"/>
    <lineage>
        <taxon>Eukaryota</taxon>
        <taxon>Fungi</taxon>
        <taxon>Dikarya</taxon>
        <taxon>Ascomycota</taxon>
        <taxon>Saccharomycotina</taxon>
        <taxon>Saccharomycetes</taxon>
        <taxon>Saccharomycetales</taxon>
        <taxon>Saccharomycetaceae</taxon>
        <taxon>Lachancea</taxon>
    </lineage>
</organism>
<dbReference type="AlphaFoldDB" id="A0A1G4J9K2"/>
<dbReference type="GO" id="GO:0048188">
    <property type="term" value="C:Set1C/COMPASS complex"/>
    <property type="evidence" value="ECO:0007669"/>
    <property type="project" value="InterPro"/>
</dbReference>
<dbReference type="EMBL" id="LT598482">
    <property type="protein sequence ID" value="SCU86673.1"/>
    <property type="molecule type" value="Genomic_DNA"/>
</dbReference>
<dbReference type="OrthoDB" id="10266026at2759"/>
<keyword evidence="6" id="KW-1185">Reference proteome</keyword>
<dbReference type="InterPro" id="IPR013320">
    <property type="entry name" value="ConA-like_dom_sf"/>
</dbReference>
<comment type="similarity">
    <text evidence="3">Belongs to the cclA family.</text>
</comment>
<evidence type="ECO:0000256" key="3">
    <source>
        <dbReference type="ARBA" id="ARBA00038149"/>
    </source>
</evidence>
<dbReference type="PANTHER" id="PTHR10598:SF0">
    <property type="entry name" value="SET1_ASH2 HISTONE METHYLTRANSFERASE COMPLEX SUBUNIT ASH2"/>
    <property type="match status" value="1"/>
</dbReference>
<dbReference type="Proteomes" id="UP000191144">
    <property type="component" value="Chromosome D"/>
</dbReference>
<dbReference type="SMART" id="SM00449">
    <property type="entry name" value="SPRY"/>
    <property type="match status" value="1"/>
</dbReference>
<dbReference type="SUPFAM" id="SSF49899">
    <property type="entry name" value="Concanavalin A-like lectins/glucanases"/>
    <property type="match status" value="1"/>
</dbReference>
<evidence type="ECO:0000313" key="5">
    <source>
        <dbReference type="EMBL" id="SCU86673.1"/>
    </source>
</evidence>
<evidence type="ECO:0000256" key="1">
    <source>
        <dbReference type="ARBA" id="ARBA00004123"/>
    </source>
</evidence>
<dbReference type="InterPro" id="IPR003877">
    <property type="entry name" value="SPRY_dom"/>
</dbReference>
<reference evidence="6" key="1">
    <citation type="submission" date="2016-03" db="EMBL/GenBank/DDBJ databases">
        <authorList>
            <person name="Devillers Hugo."/>
        </authorList>
    </citation>
    <scope>NUCLEOTIDE SEQUENCE [LARGE SCALE GENOMIC DNA]</scope>
</reference>
<dbReference type="PANTHER" id="PTHR10598">
    <property type="entry name" value="SET1/ASH2 HISTONE METHYLTRANSFERASE COMPLEX SUBUNIT ASH2"/>
    <property type="match status" value="1"/>
</dbReference>
<dbReference type="InterPro" id="IPR043136">
    <property type="entry name" value="B30.2/SPRY_sf"/>
</dbReference>
<dbReference type="GO" id="GO:0000976">
    <property type="term" value="F:transcription cis-regulatory region binding"/>
    <property type="evidence" value="ECO:0007669"/>
    <property type="project" value="TreeGrafter"/>
</dbReference>